<dbReference type="Gene3D" id="3.30.200.20">
    <property type="entry name" value="Phosphorylase Kinase, domain 1"/>
    <property type="match status" value="1"/>
</dbReference>
<evidence type="ECO:0000256" key="1">
    <source>
        <dbReference type="ARBA" id="ARBA00022527"/>
    </source>
</evidence>
<dbReference type="PROSITE" id="PS00108">
    <property type="entry name" value="PROTEIN_KINASE_ST"/>
    <property type="match status" value="1"/>
</dbReference>
<dbReference type="InterPro" id="IPR008271">
    <property type="entry name" value="Ser/Thr_kinase_AS"/>
</dbReference>
<keyword evidence="7" id="KW-0472">Membrane</keyword>
<reference evidence="10" key="1">
    <citation type="submission" date="2020-06" db="EMBL/GenBank/DDBJ databases">
        <authorList>
            <person name="Li T."/>
            <person name="Hu X."/>
            <person name="Zhang T."/>
            <person name="Song X."/>
            <person name="Zhang H."/>
            <person name="Dai N."/>
            <person name="Sheng W."/>
            <person name="Hou X."/>
            <person name="Wei L."/>
        </authorList>
    </citation>
    <scope>NUCLEOTIDE SEQUENCE</scope>
    <source>
        <strain evidence="10">KEN1</strain>
        <tissue evidence="10">Leaf</tissue>
    </source>
</reference>
<evidence type="ECO:0000256" key="2">
    <source>
        <dbReference type="ARBA" id="ARBA00022679"/>
    </source>
</evidence>
<dbReference type="InterPro" id="IPR043891">
    <property type="entry name" value="SPARK"/>
</dbReference>
<dbReference type="Gene3D" id="1.10.510.10">
    <property type="entry name" value="Transferase(Phosphotransferase) domain 1"/>
    <property type="match status" value="1"/>
</dbReference>
<evidence type="ECO:0000256" key="3">
    <source>
        <dbReference type="ARBA" id="ARBA00022741"/>
    </source>
</evidence>
<feature type="binding site" evidence="6">
    <location>
        <position position="357"/>
    </location>
    <ligand>
        <name>ATP</name>
        <dbReference type="ChEBI" id="CHEBI:30616"/>
    </ligand>
</feature>
<keyword evidence="1" id="KW-0723">Serine/threonine-protein kinase</keyword>
<sequence length="673" mass="74471">MALYGAAALLGLLLVRVFLEMRLSVPVVAAAPDCPLDLSRSNFTLAASLCSKQEDRGKCCRYINALVAISVSRYANATSNLGVTSDLSDLCLRTISKTFQLYGVTRNATVFCGFGTKIPVKYECQGRSTVTQMLQSPKFGDVTENCKVPLSGDDSCRKCLNAGILYLRNLLGPVDNVTLSTCRDATFTALTSQVDYISTIDIASCFFGIQGLITPIGLSPPLLPSPTSVSPPAAASPSQLSLTAPLKENRHRYHLTMVPGIGIAVTAIAITLIGVVIILIRRKNRELENTDMNDETSSKAMALPARKFQDGPSFMFRKFSYKETKKATNNFGTVIGQGGFGIVYKAEFPDGMVAAVKRMSKVSEQAEDDFCRELELLARLHHRHLVALRGFCIERHERFLMYEYMANGSLKDHLHAQGRTPLSWRTRIQIAIDVANALEYLHFYCDPPLCHRDIKSSNILLDENFVAKVADFGLAHASKDGSICFEPVNTDIRGTPGYLDPEYVITQELTEKSDVYSYGVVLLELITGRRAIQDNKNLVEWSQVYLASESSRLTEFVDPYLGDAFDFDQLQTLVAIVRWCTQREGRARPSIKQVLRLLYESSDPLHSGFVEAVEDEECEETESRGRKSRGKNMFFSGDGRCLASSSSTSRSYCSRSFLLEMGSPQSPHNIPSL</sequence>
<dbReference type="Pfam" id="PF19160">
    <property type="entry name" value="SPARK"/>
    <property type="match status" value="1"/>
</dbReference>
<feature type="signal peptide" evidence="8">
    <location>
        <begin position="1"/>
        <end position="30"/>
    </location>
</feature>
<dbReference type="GO" id="GO:0005524">
    <property type="term" value="F:ATP binding"/>
    <property type="evidence" value="ECO:0007669"/>
    <property type="project" value="UniProtKB-UniRule"/>
</dbReference>
<dbReference type="EMBL" id="JACGWN010000011">
    <property type="protein sequence ID" value="KAL0422619.1"/>
    <property type="molecule type" value="Genomic_DNA"/>
</dbReference>
<evidence type="ECO:0000259" key="9">
    <source>
        <dbReference type="PROSITE" id="PS50011"/>
    </source>
</evidence>
<comment type="caution">
    <text evidence="10">The sequence shown here is derived from an EMBL/GenBank/DDBJ whole genome shotgun (WGS) entry which is preliminary data.</text>
</comment>
<dbReference type="SMART" id="SM00220">
    <property type="entry name" value="S_TKc"/>
    <property type="match status" value="1"/>
</dbReference>
<evidence type="ECO:0000256" key="6">
    <source>
        <dbReference type="PROSITE-ProRule" id="PRU10141"/>
    </source>
</evidence>
<keyword evidence="2" id="KW-0808">Transferase</keyword>
<reference evidence="10" key="2">
    <citation type="journal article" date="2024" name="Plant">
        <title>Genomic evolution and insights into agronomic trait innovations of Sesamum species.</title>
        <authorList>
            <person name="Miao H."/>
            <person name="Wang L."/>
            <person name="Qu L."/>
            <person name="Liu H."/>
            <person name="Sun Y."/>
            <person name="Le M."/>
            <person name="Wang Q."/>
            <person name="Wei S."/>
            <person name="Zheng Y."/>
            <person name="Lin W."/>
            <person name="Duan Y."/>
            <person name="Cao H."/>
            <person name="Xiong S."/>
            <person name="Wang X."/>
            <person name="Wei L."/>
            <person name="Li C."/>
            <person name="Ma Q."/>
            <person name="Ju M."/>
            <person name="Zhao R."/>
            <person name="Li G."/>
            <person name="Mu C."/>
            <person name="Tian Q."/>
            <person name="Mei H."/>
            <person name="Zhang T."/>
            <person name="Gao T."/>
            <person name="Zhang H."/>
        </authorList>
    </citation>
    <scope>NUCLEOTIDE SEQUENCE</scope>
    <source>
        <strain evidence="10">KEN1</strain>
    </source>
</reference>
<keyword evidence="4 10" id="KW-0418">Kinase</keyword>
<dbReference type="SUPFAM" id="SSF56112">
    <property type="entry name" value="Protein kinase-like (PK-like)"/>
    <property type="match status" value="1"/>
</dbReference>
<feature type="domain" description="Protein kinase" evidence="9">
    <location>
        <begin position="329"/>
        <end position="609"/>
    </location>
</feature>
<keyword evidence="8" id="KW-0732">Signal</keyword>
<dbReference type="CDD" id="cd14066">
    <property type="entry name" value="STKc_IRAK"/>
    <property type="match status" value="1"/>
</dbReference>
<evidence type="ECO:0000256" key="4">
    <source>
        <dbReference type="ARBA" id="ARBA00022777"/>
    </source>
</evidence>
<name>A0AAW2UZB8_9LAMI</name>
<evidence type="ECO:0000313" key="10">
    <source>
        <dbReference type="EMBL" id="KAL0422619.1"/>
    </source>
</evidence>
<dbReference type="GO" id="GO:0004674">
    <property type="term" value="F:protein serine/threonine kinase activity"/>
    <property type="evidence" value="ECO:0007669"/>
    <property type="project" value="UniProtKB-KW"/>
</dbReference>
<proteinExistence type="predicted"/>
<dbReference type="InterPro" id="IPR017441">
    <property type="entry name" value="Protein_kinase_ATP_BS"/>
</dbReference>
<dbReference type="FunFam" id="1.10.510.10:FF:000381">
    <property type="entry name" value="Putative receptor-like protein kinase"/>
    <property type="match status" value="1"/>
</dbReference>
<evidence type="ECO:0000256" key="8">
    <source>
        <dbReference type="SAM" id="SignalP"/>
    </source>
</evidence>
<dbReference type="PANTHER" id="PTHR47989:SF36">
    <property type="entry name" value="PROTEIN KINASE DOMAIN-CONTAINING PROTEIN"/>
    <property type="match status" value="1"/>
</dbReference>
<dbReference type="FunFam" id="3.30.200.20:FF:000420">
    <property type="entry name" value="Putative receptor-like protein kinase"/>
    <property type="match status" value="1"/>
</dbReference>
<protein>
    <submittedName>
        <fullName evidence="10">Receptor-like protein kinase</fullName>
    </submittedName>
</protein>
<dbReference type="AlphaFoldDB" id="A0AAW2UZB8"/>
<feature type="transmembrane region" description="Helical" evidence="7">
    <location>
        <begin position="257"/>
        <end position="280"/>
    </location>
</feature>
<keyword evidence="10" id="KW-0675">Receptor</keyword>
<keyword evidence="7" id="KW-0812">Transmembrane</keyword>
<dbReference type="Pfam" id="PF00069">
    <property type="entry name" value="Pkinase"/>
    <property type="match status" value="1"/>
</dbReference>
<dbReference type="PROSITE" id="PS50011">
    <property type="entry name" value="PROTEIN_KINASE_DOM"/>
    <property type="match status" value="1"/>
</dbReference>
<keyword evidence="3 6" id="KW-0547">Nucleotide-binding</keyword>
<feature type="chain" id="PRO_5043665938" evidence="8">
    <location>
        <begin position="31"/>
        <end position="673"/>
    </location>
</feature>
<keyword evidence="5 6" id="KW-0067">ATP-binding</keyword>
<dbReference type="PANTHER" id="PTHR47989">
    <property type="entry name" value="OS01G0750732 PROTEIN"/>
    <property type="match status" value="1"/>
</dbReference>
<gene>
    <name evidence="10" type="ORF">Slati_3284800</name>
</gene>
<dbReference type="InterPro" id="IPR000719">
    <property type="entry name" value="Prot_kinase_dom"/>
</dbReference>
<dbReference type="PROSITE" id="PS00107">
    <property type="entry name" value="PROTEIN_KINASE_ATP"/>
    <property type="match status" value="1"/>
</dbReference>
<evidence type="ECO:0000256" key="7">
    <source>
        <dbReference type="SAM" id="Phobius"/>
    </source>
</evidence>
<evidence type="ECO:0000256" key="5">
    <source>
        <dbReference type="ARBA" id="ARBA00022840"/>
    </source>
</evidence>
<accession>A0AAW2UZB8</accession>
<organism evidence="10">
    <name type="scientific">Sesamum latifolium</name>
    <dbReference type="NCBI Taxonomy" id="2727402"/>
    <lineage>
        <taxon>Eukaryota</taxon>
        <taxon>Viridiplantae</taxon>
        <taxon>Streptophyta</taxon>
        <taxon>Embryophyta</taxon>
        <taxon>Tracheophyta</taxon>
        <taxon>Spermatophyta</taxon>
        <taxon>Magnoliopsida</taxon>
        <taxon>eudicotyledons</taxon>
        <taxon>Gunneridae</taxon>
        <taxon>Pentapetalae</taxon>
        <taxon>asterids</taxon>
        <taxon>lamiids</taxon>
        <taxon>Lamiales</taxon>
        <taxon>Pedaliaceae</taxon>
        <taxon>Sesamum</taxon>
    </lineage>
</organism>
<dbReference type="InterPro" id="IPR011009">
    <property type="entry name" value="Kinase-like_dom_sf"/>
</dbReference>
<keyword evidence="7" id="KW-1133">Transmembrane helix</keyword>